<protein>
    <submittedName>
        <fullName evidence="1">Unannotated protein</fullName>
    </submittedName>
</protein>
<proteinExistence type="predicted"/>
<name>A0A6J7ASQ4_9ZZZZ</name>
<evidence type="ECO:0000313" key="1">
    <source>
        <dbReference type="EMBL" id="CAB4834989.1"/>
    </source>
</evidence>
<sequence>MLLVLHAESLLFIKNYQTQILEAHIRREHPVGADYHVDGAITQTCHHLAGFFVGVEPREPGNLEREWGVALRECRKMLLHQQSSRDQNGNLFTILHRLECSTYGYLSFAVTNVTANKPIHRNFALHINFDFVNARKLVWSLHICERILKFSLPRRIWPKCMALGGLTSSVKLDQFTGDLLNSFAGTPFRFLPIRAAQAVHTG</sequence>
<reference evidence="1" key="1">
    <citation type="submission" date="2020-05" db="EMBL/GenBank/DDBJ databases">
        <authorList>
            <person name="Chiriac C."/>
            <person name="Salcher M."/>
            <person name="Ghai R."/>
            <person name="Kavagutti S V."/>
        </authorList>
    </citation>
    <scope>NUCLEOTIDE SEQUENCE</scope>
</reference>
<dbReference type="EMBL" id="CAFABK010000112">
    <property type="protein sequence ID" value="CAB4834989.1"/>
    <property type="molecule type" value="Genomic_DNA"/>
</dbReference>
<dbReference type="AlphaFoldDB" id="A0A6J7ASQ4"/>
<gene>
    <name evidence="1" type="ORF">UFOPK3204_01641</name>
</gene>
<accession>A0A6J7ASQ4</accession>
<organism evidence="1">
    <name type="scientific">freshwater metagenome</name>
    <dbReference type="NCBI Taxonomy" id="449393"/>
    <lineage>
        <taxon>unclassified sequences</taxon>
        <taxon>metagenomes</taxon>
        <taxon>ecological metagenomes</taxon>
    </lineage>
</organism>